<protein>
    <submittedName>
        <fullName evidence="1">Uncharacterized protein</fullName>
    </submittedName>
</protein>
<organism evidence="1 2">
    <name type="scientific">Aspergillus terreus (strain NIH 2624 / FGSC A1156)</name>
    <dbReference type="NCBI Taxonomy" id="341663"/>
    <lineage>
        <taxon>Eukaryota</taxon>
        <taxon>Fungi</taxon>
        <taxon>Dikarya</taxon>
        <taxon>Ascomycota</taxon>
        <taxon>Pezizomycotina</taxon>
        <taxon>Eurotiomycetes</taxon>
        <taxon>Eurotiomycetidae</taxon>
        <taxon>Eurotiales</taxon>
        <taxon>Aspergillaceae</taxon>
        <taxon>Aspergillus</taxon>
        <taxon>Aspergillus subgen. Circumdati</taxon>
    </lineage>
</organism>
<dbReference type="EMBL" id="CH476595">
    <property type="protein sequence ID" value="EAU38104.1"/>
    <property type="molecule type" value="Genomic_DNA"/>
</dbReference>
<dbReference type="OrthoDB" id="3034873at2759"/>
<dbReference type="HOGENOM" id="CLU_1703851_0_0_1"/>
<proteinExistence type="predicted"/>
<sequence>MVTDECIPSLLEEATRHYRIFADYGTDFIWRHPDDVRSDEDSHVDSDEVLSTYPSSVRELYDAWVDTYTDNFRRRCEETQNYSATVFSTITEEVAWNVAGYLLAWRITMSPQIGSLEYTAGNAKYLLCRGEETAVTTLFLKDQVELLAKKEPIE</sequence>
<dbReference type="Proteomes" id="UP000007963">
    <property type="component" value="Unassembled WGS sequence"/>
</dbReference>
<name>Q0CY87_ASPTN</name>
<evidence type="ECO:0000313" key="2">
    <source>
        <dbReference type="Proteomes" id="UP000007963"/>
    </source>
</evidence>
<reference evidence="2" key="1">
    <citation type="submission" date="2005-09" db="EMBL/GenBank/DDBJ databases">
        <title>Annotation of the Aspergillus terreus NIH2624 genome.</title>
        <authorList>
            <person name="Birren B.W."/>
            <person name="Lander E.S."/>
            <person name="Galagan J.E."/>
            <person name="Nusbaum C."/>
            <person name="Devon K."/>
            <person name="Henn M."/>
            <person name="Ma L.-J."/>
            <person name="Jaffe D.B."/>
            <person name="Butler J."/>
            <person name="Alvarez P."/>
            <person name="Gnerre S."/>
            <person name="Grabherr M."/>
            <person name="Kleber M."/>
            <person name="Mauceli E.W."/>
            <person name="Brockman W."/>
            <person name="Rounsley S."/>
            <person name="Young S.K."/>
            <person name="LaButti K."/>
            <person name="Pushparaj V."/>
            <person name="DeCaprio D."/>
            <person name="Crawford M."/>
            <person name="Koehrsen M."/>
            <person name="Engels R."/>
            <person name="Montgomery P."/>
            <person name="Pearson M."/>
            <person name="Howarth C."/>
            <person name="Larson L."/>
            <person name="Luoma S."/>
            <person name="White J."/>
            <person name="Alvarado L."/>
            <person name="Kodira C.D."/>
            <person name="Zeng Q."/>
            <person name="Oleary S."/>
            <person name="Yandava C."/>
            <person name="Denning D.W."/>
            <person name="Nierman W.C."/>
            <person name="Milne T."/>
            <person name="Madden K."/>
        </authorList>
    </citation>
    <scope>NUCLEOTIDE SEQUENCE [LARGE SCALE GENOMIC DNA]</scope>
    <source>
        <strain evidence="2">NIH 2624 / FGSC A1156</strain>
    </source>
</reference>
<dbReference type="VEuPathDB" id="FungiDB:ATEG_01347"/>
<gene>
    <name evidence="1" type="ORF">ATEG_01347</name>
</gene>
<dbReference type="OMA" id="FLWRAVE"/>
<accession>Q0CY87</accession>
<dbReference type="RefSeq" id="XP_001208712.1">
    <property type="nucleotide sequence ID" value="XM_001208712.1"/>
</dbReference>
<dbReference type="GeneID" id="4315615"/>
<dbReference type="AlphaFoldDB" id="Q0CY87"/>
<evidence type="ECO:0000313" key="1">
    <source>
        <dbReference type="EMBL" id="EAU38104.1"/>
    </source>
</evidence>